<evidence type="ECO:0000256" key="3">
    <source>
        <dbReference type="ARBA" id="ARBA00022679"/>
    </source>
</evidence>
<feature type="domain" description="MRM3-like substrate binding" evidence="5">
    <location>
        <begin position="9"/>
        <end position="89"/>
    </location>
</feature>
<organism evidence="6 7">
    <name type="scientific">Estrella lausannensis</name>
    <dbReference type="NCBI Taxonomy" id="483423"/>
    <lineage>
        <taxon>Bacteria</taxon>
        <taxon>Pseudomonadati</taxon>
        <taxon>Chlamydiota</taxon>
        <taxon>Chlamydiia</taxon>
        <taxon>Parachlamydiales</taxon>
        <taxon>Candidatus Criblamydiaceae</taxon>
        <taxon>Estrella</taxon>
    </lineage>
</organism>
<dbReference type="InterPro" id="IPR001537">
    <property type="entry name" value="SpoU_MeTrfase"/>
</dbReference>
<keyword evidence="2 6" id="KW-0489">Methyltransferase</keyword>
<reference evidence="7" key="1">
    <citation type="submission" date="2015-06" db="EMBL/GenBank/DDBJ databases">
        <authorList>
            <person name="Bertelli C."/>
        </authorList>
    </citation>
    <scope>NUCLEOTIDE SEQUENCE [LARGE SCALE GENOMIC DNA]</scope>
    <source>
        <strain evidence="7">CRIB-30</strain>
    </source>
</reference>
<comment type="similarity">
    <text evidence="1">Belongs to the class IV-like SAM-binding methyltransferase superfamily. RNA methyltransferase TrmH family.</text>
</comment>
<evidence type="ECO:0000313" key="6">
    <source>
        <dbReference type="EMBL" id="CRX37432.1"/>
    </source>
</evidence>
<dbReference type="Proteomes" id="UP000220251">
    <property type="component" value="Unassembled WGS sequence"/>
</dbReference>
<evidence type="ECO:0000256" key="1">
    <source>
        <dbReference type="ARBA" id="ARBA00007228"/>
    </source>
</evidence>
<dbReference type="PANTHER" id="PTHR43191:SF2">
    <property type="entry name" value="RRNA METHYLTRANSFERASE 3, MITOCHONDRIAL"/>
    <property type="match status" value="1"/>
</dbReference>
<evidence type="ECO:0000256" key="2">
    <source>
        <dbReference type="ARBA" id="ARBA00022603"/>
    </source>
</evidence>
<dbReference type="OrthoDB" id="9794400at2"/>
<dbReference type="CDD" id="cd18095">
    <property type="entry name" value="SpoU-like_rRNA-MTase"/>
    <property type="match status" value="1"/>
</dbReference>
<protein>
    <submittedName>
        <fullName evidence="6">rRNA methylase, SpoU family</fullName>
        <ecNumber evidence="6">2.1.1.-</ecNumber>
    </submittedName>
</protein>
<dbReference type="GO" id="GO:0032259">
    <property type="term" value="P:methylation"/>
    <property type="evidence" value="ECO:0007669"/>
    <property type="project" value="UniProtKB-KW"/>
</dbReference>
<dbReference type="InterPro" id="IPR051259">
    <property type="entry name" value="rRNA_Methyltransferase"/>
</dbReference>
<evidence type="ECO:0000259" key="5">
    <source>
        <dbReference type="Pfam" id="PF22435"/>
    </source>
</evidence>
<dbReference type="SUPFAM" id="SSF55315">
    <property type="entry name" value="L30e-like"/>
    <property type="match status" value="1"/>
</dbReference>
<feature type="domain" description="tRNA/rRNA methyltransferase SpoU type" evidence="4">
    <location>
        <begin position="105"/>
        <end position="242"/>
    </location>
</feature>
<dbReference type="PANTHER" id="PTHR43191">
    <property type="entry name" value="RRNA METHYLTRANSFERASE 3"/>
    <property type="match status" value="1"/>
</dbReference>
<dbReference type="Gene3D" id="3.30.1330.30">
    <property type="match status" value="1"/>
</dbReference>
<keyword evidence="7" id="KW-1185">Reference proteome</keyword>
<dbReference type="EMBL" id="CWGJ01000001">
    <property type="protein sequence ID" value="CRX37432.1"/>
    <property type="molecule type" value="Genomic_DNA"/>
</dbReference>
<dbReference type="AlphaFoldDB" id="A0A0H5DN10"/>
<dbReference type="GO" id="GO:0003723">
    <property type="term" value="F:RNA binding"/>
    <property type="evidence" value="ECO:0007669"/>
    <property type="project" value="InterPro"/>
</dbReference>
<gene>
    <name evidence="6" type="ORF">ELAC_0069</name>
</gene>
<dbReference type="Gene3D" id="3.40.1280.10">
    <property type="match status" value="1"/>
</dbReference>
<name>A0A0H5DN10_9BACT</name>
<dbReference type="RefSeq" id="WP_098037287.1">
    <property type="nucleotide sequence ID" value="NZ_CWGJ01000001.1"/>
</dbReference>
<proteinExistence type="inferred from homology"/>
<dbReference type="EC" id="2.1.1.-" evidence="6"/>
<dbReference type="GO" id="GO:0006396">
    <property type="term" value="P:RNA processing"/>
    <property type="evidence" value="ECO:0007669"/>
    <property type="project" value="InterPro"/>
</dbReference>
<sequence>MREITSPANPLIIDLVKIRDDPKRRRRLNQILIEGVKLIEDIRALMPLLKVFSTKEKWLEAFAAEESYLISDAVLKKITATDNPEGVVALVPMPSIPLPEKITRLLVLDRLQDPGNVGVLMRSAFALSWDAVFFLSGTADPFNDKAVRAAKGATFRLPMVKGDFSKLQEIMSEHHLQLLAADMHGEPLAQGNVPDSHIALALGNEGAGLSKEMVDSALKVSIPMREGAESLNVASSGAILMYELSGRA</sequence>
<dbReference type="InterPro" id="IPR053888">
    <property type="entry name" value="MRM3-like_sub_bind"/>
</dbReference>
<dbReference type="Pfam" id="PF22435">
    <property type="entry name" value="MRM3-like_sub_bind"/>
    <property type="match status" value="1"/>
</dbReference>
<dbReference type="InterPro" id="IPR029028">
    <property type="entry name" value="Alpha/beta_knot_MTases"/>
</dbReference>
<accession>A0A0H5DN10</accession>
<dbReference type="GO" id="GO:0008173">
    <property type="term" value="F:RNA methyltransferase activity"/>
    <property type="evidence" value="ECO:0007669"/>
    <property type="project" value="InterPro"/>
</dbReference>
<dbReference type="InterPro" id="IPR029064">
    <property type="entry name" value="Ribosomal_eL30-like_sf"/>
</dbReference>
<dbReference type="InterPro" id="IPR029026">
    <property type="entry name" value="tRNA_m1G_MTases_N"/>
</dbReference>
<keyword evidence="3 6" id="KW-0808">Transferase</keyword>
<dbReference type="SUPFAM" id="SSF75217">
    <property type="entry name" value="alpha/beta knot"/>
    <property type="match status" value="1"/>
</dbReference>
<evidence type="ECO:0000313" key="7">
    <source>
        <dbReference type="Proteomes" id="UP000220251"/>
    </source>
</evidence>
<evidence type="ECO:0000259" key="4">
    <source>
        <dbReference type="Pfam" id="PF00588"/>
    </source>
</evidence>
<dbReference type="Pfam" id="PF00588">
    <property type="entry name" value="SpoU_methylase"/>
    <property type="match status" value="1"/>
</dbReference>